<dbReference type="PROSITE" id="PS51670">
    <property type="entry name" value="SHKT"/>
    <property type="match status" value="2"/>
</dbReference>
<evidence type="ECO:0000256" key="9">
    <source>
        <dbReference type="ARBA" id="ARBA00023157"/>
    </source>
</evidence>
<keyword evidence="6 12" id="KW-0862">Zinc</keyword>
<dbReference type="FunFam" id="3.40.390.10:FF:000015">
    <property type="entry name" value="Meprin A subunit"/>
    <property type="match status" value="1"/>
</dbReference>
<evidence type="ECO:0000256" key="3">
    <source>
        <dbReference type="ARBA" id="ARBA00022723"/>
    </source>
</evidence>
<dbReference type="SMART" id="SM00235">
    <property type="entry name" value="ZnMc"/>
    <property type="match status" value="1"/>
</dbReference>
<sequence>MLDKGPNHLETCKLEEGTSGQGMHANTPHCTCALQALDQRQLHPLGSLSFLSFEYQQKRVLVSWWCTVETMATLRTSQHSGGWMLHFHRISFVIVILLDSLLVSCKESSKRLLSDGNKNSGYLFYDMHVADYETVLTPADFEMALEINDYPYNKDNNVKAENSWDSEAMYNFDKFEGDIANDLNASTVGLQLWGNAKIPYAISSQYSSYSRSVIASAMQEYSKHTCIQWTPRSSSDRDYVYIMPERGCYSMVGRTGGRQTLSLGNGCIQKGIILHEMMHAVGFFHEQSRTDRDEFITIMWNNIVPGMQGQFEKYTTATVQTLGSDYDYSSIMHYGPSAFSRNGMPTIVPRRKATIGQRSGFSKTDSYKINTLYECPNYGGIVPTNPATNIPVPQPVATLVPATTTTIAPILSTRAAPPPNPSAPESCRNSRPDCDSLAKQGWCQRNPGWMREFCPVSCNLCGEKMRKLGVEKPESSGCEDLRVDCYCITAKTFTRTYCARSCGFCFVPPVTEMPDKATPAPPAMVTGPTAVTKMPLVTFWPSIRPDDPRPTVTEAPPSRVCRDKKHFCVAWKKAGFCQGIFVGYMKKNCPAACGWC</sequence>
<keyword evidence="3 12" id="KW-0479">Metal-binding</keyword>
<evidence type="ECO:0000259" key="15">
    <source>
        <dbReference type="PROSITE" id="PS51864"/>
    </source>
</evidence>
<comment type="function">
    <text evidence="1">Metalloprotease.</text>
</comment>
<organism evidence="16 17">
    <name type="scientific">Ditylenchus dipsaci</name>
    <dbReference type="NCBI Taxonomy" id="166011"/>
    <lineage>
        <taxon>Eukaryota</taxon>
        <taxon>Metazoa</taxon>
        <taxon>Ecdysozoa</taxon>
        <taxon>Nematoda</taxon>
        <taxon>Chromadorea</taxon>
        <taxon>Rhabditida</taxon>
        <taxon>Tylenchina</taxon>
        <taxon>Tylenchomorpha</taxon>
        <taxon>Sphaerularioidea</taxon>
        <taxon>Anguinidae</taxon>
        <taxon>Anguininae</taxon>
        <taxon>Ditylenchus</taxon>
    </lineage>
</organism>
<accession>A0A915D7Q1</accession>
<dbReference type="PROSITE" id="PS51864">
    <property type="entry name" value="ASTACIN"/>
    <property type="match status" value="1"/>
</dbReference>
<reference evidence="17" key="1">
    <citation type="submission" date="2022-11" db="UniProtKB">
        <authorList>
            <consortium name="WormBaseParasite"/>
        </authorList>
    </citation>
    <scope>IDENTIFICATION</scope>
</reference>
<keyword evidence="7 12" id="KW-0482">Metalloprotease</keyword>
<evidence type="ECO:0000313" key="17">
    <source>
        <dbReference type="WBParaSite" id="jg16888"/>
    </source>
</evidence>
<dbReference type="PANTHER" id="PTHR10127:SF897">
    <property type="entry name" value="ZINC METALLOPROTEINASE NAS-15"/>
    <property type="match status" value="1"/>
</dbReference>
<evidence type="ECO:0000256" key="7">
    <source>
        <dbReference type="ARBA" id="ARBA00023049"/>
    </source>
</evidence>
<evidence type="ECO:0000256" key="8">
    <source>
        <dbReference type="ARBA" id="ARBA00023145"/>
    </source>
</evidence>
<feature type="active site" evidence="12">
    <location>
        <position position="276"/>
    </location>
</feature>
<feature type="binding site" evidence="12">
    <location>
        <position position="279"/>
    </location>
    <ligand>
        <name>Zn(2+)</name>
        <dbReference type="ChEBI" id="CHEBI:29105"/>
        <note>catalytic</note>
    </ligand>
</feature>
<name>A0A915D7Q1_9BILA</name>
<evidence type="ECO:0000256" key="5">
    <source>
        <dbReference type="ARBA" id="ARBA00022801"/>
    </source>
</evidence>
<evidence type="ECO:0000256" key="13">
    <source>
        <dbReference type="RuleBase" id="RU361183"/>
    </source>
</evidence>
<dbReference type="WBParaSite" id="jg16888">
    <property type="protein sequence ID" value="jg16888"/>
    <property type="gene ID" value="jg16888"/>
</dbReference>
<proteinExistence type="predicted"/>
<keyword evidence="4" id="KW-0732">Signal</keyword>
<dbReference type="SMART" id="SM00254">
    <property type="entry name" value="ShKT"/>
    <property type="match status" value="3"/>
</dbReference>
<dbReference type="Pfam" id="PF01400">
    <property type="entry name" value="Astacin"/>
    <property type="match status" value="1"/>
</dbReference>
<dbReference type="PRINTS" id="PR00480">
    <property type="entry name" value="ASTACIN"/>
</dbReference>
<comment type="cofactor">
    <cofactor evidence="12 13">
        <name>Zn(2+)</name>
        <dbReference type="ChEBI" id="CHEBI:29105"/>
    </cofactor>
    <text evidence="12 13">Binds 1 zinc ion per subunit.</text>
</comment>
<protein>
    <recommendedName>
        <fullName evidence="13">Metalloendopeptidase</fullName>
        <ecNumber evidence="13">3.4.24.-</ecNumber>
    </recommendedName>
</protein>
<keyword evidence="10" id="KW-0325">Glycoprotein</keyword>
<feature type="domain" description="Peptidase M12A" evidence="15">
    <location>
        <begin position="184"/>
        <end position="376"/>
    </location>
</feature>
<dbReference type="CDD" id="cd04280">
    <property type="entry name" value="ZnMc_astacin_like"/>
    <property type="match status" value="1"/>
</dbReference>
<dbReference type="InterPro" id="IPR003582">
    <property type="entry name" value="ShKT_dom"/>
</dbReference>
<keyword evidence="2 12" id="KW-0645">Protease</keyword>
<dbReference type="Proteomes" id="UP000887574">
    <property type="component" value="Unplaced"/>
</dbReference>
<feature type="binding site" evidence="12">
    <location>
        <position position="275"/>
    </location>
    <ligand>
        <name>Zn(2+)</name>
        <dbReference type="ChEBI" id="CHEBI:29105"/>
        <note>catalytic</note>
    </ligand>
</feature>
<dbReference type="InterPro" id="IPR034035">
    <property type="entry name" value="Astacin-like_dom"/>
</dbReference>
<dbReference type="Gene3D" id="1.10.10.1940">
    <property type="match status" value="2"/>
</dbReference>
<dbReference type="AlphaFoldDB" id="A0A915D7Q1"/>
<evidence type="ECO:0000256" key="10">
    <source>
        <dbReference type="ARBA" id="ARBA00023180"/>
    </source>
</evidence>
<evidence type="ECO:0000256" key="6">
    <source>
        <dbReference type="ARBA" id="ARBA00022833"/>
    </source>
</evidence>
<keyword evidence="16" id="KW-1185">Reference proteome</keyword>
<evidence type="ECO:0000256" key="2">
    <source>
        <dbReference type="ARBA" id="ARBA00022670"/>
    </source>
</evidence>
<dbReference type="GO" id="GO:0008270">
    <property type="term" value="F:zinc ion binding"/>
    <property type="evidence" value="ECO:0007669"/>
    <property type="project" value="UniProtKB-UniRule"/>
</dbReference>
<comment type="caution">
    <text evidence="11">Lacks conserved residue(s) required for the propagation of feature annotation.</text>
</comment>
<dbReference type="InterPro" id="IPR006026">
    <property type="entry name" value="Peptidase_Metallo"/>
</dbReference>
<dbReference type="Pfam" id="PF01549">
    <property type="entry name" value="ShK"/>
    <property type="match status" value="3"/>
</dbReference>
<dbReference type="EC" id="3.4.24.-" evidence="13"/>
<evidence type="ECO:0000256" key="11">
    <source>
        <dbReference type="PROSITE-ProRule" id="PRU01005"/>
    </source>
</evidence>
<feature type="binding site" evidence="12">
    <location>
        <position position="285"/>
    </location>
    <ligand>
        <name>Zn(2+)</name>
        <dbReference type="ChEBI" id="CHEBI:29105"/>
        <note>catalytic</note>
    </ligand>
</feature>
<dbReference type="InterPro" id="IPR001506">
    <property type="entry name" value="Peptidase_M12A"/>
</dbReference>
<evidence type="ECO:0000256" key="4">
    <source>
        <dbReference type="ARBA" id="ARBA00022729"/>
    </source>
</evidence>
<keyword evidence="9 11" id="KW-1015">Disulfide bond</keyword>
<evidence type="ECO:0000259" key="14">
    <source>
        <dbReference type="PROSITE" id="PS51670"/>
    </source>
</evidence>
<feature type="domain" description="ShKT" evidence="14">
    <location>
        <begin position="427"/>
        <end position="461"/>
    </location>
</feature>
<dbReference type="SUPFAM" id="SSF55486">
    <property type="entry name" value="Metalloproteases ('zincins'), catalytic domain"/>
    <property type="match status" value="1"/>
</dbReference>
<feature type="domain" description="ShKT" evidence="14">
    <location>
        <begin position="561"/>
        <end position="596"/>
    </location>
</feature>
<evidence type="ECO:0000256" key="1">
    <source>
        <dbReference type="ARBA" id="ARBA00002657"/>
    </source>
</evidence>
<feature type="disulfide bond" evidence="11">
    <location>
        <begin position="427"/>
        <end position="461"/>
    </location>
</feature>
<dbReference type="GO" id="GO:0006508">
    <property type="term" value="P:proteolysis"/>
    <property type="evidence" value="ECO:0007669"/>
    <property type="project" value="UniProtKB-KW"/>
</dbReference>
<keyword evidence="5 12" id="KW-0378">Hydrolase</keyword>
<keyword evidence="8" id="KW-0865">Zymogen</keyword>
<dbReference type="PANTHER" id="PTHR10127">
    <property type="entry name" value="DISCOIDIN, CUB, EGF, LAMININ , AND ZINC METALLOPROTEASE DOMAIN CONTAINING"/>
    <property type="match status" value="1"/>
</dbReference>
<dbReference type="InterPro" id="IPR024079">
    <property type="entry name" value="MetalloPept_cat_dom_sf"/>
</dbReference>
<evidence type="ECO:0000313" key="16">
    <source>
        <dbReference type="Proteomes" id="UP000887574"/>
    </source>
</evidence>
<dbReference type="Gene3D" id="3.40.390.10">
    <property type="entry name" value="Collagenase (Catalytic Domain)"/>
    <property type="match status" value="1"/>
</dbReference>
<evidence type="ECO:0000256" key="12">
    <source>
        <dbReference type="PROSITE-ProRule" id="PRU01211"/>
    </source>
</evidence>
<dbReference type="GO" id="GO:0004222">
    <property type="term" value="F:metalloendopeptidase activity"/>
    <property type="evidence" value="ECO:0007669"/>
    <property type="project" value="UniProtKB-UniRule"/>
</dbReference>